<dbReference type="Gene3D" id="3.40.50.150">
    <property type="entry name" value="Vaccinia Virus protein VP39"/>
    <property type="match status" value="1"/>
</dbReference>
<keyword evidence="3" id="KW-0808">Transferase</keyword>
<evidence type="ECO:0000313" key="3">
    <source>
        <dbReference type="EMBL" id="KFE35667.1"/>
    </source>
</evidence>
<dbReference type="InterPro" id="IPR001173">
    <property type="entry name" value="Glyco_trans_2-like"/>
</dbReference>
<dbReference type="PANTHER" id="PTHR34203">
    <property type="entry name" value="METHYLTRANSFERASE, FKBM FAMILY PROTEIN"/>
    <property type="match status" value="1"/>
</dbReference>
<proteinExistence type="predicted"/>
<organism evidence="3 4">
    <name type="scientific">Thioclava atlantica</name>
    <dbReference type="NCBI Taxonomy" id="1317124"/>
    <lineage>
        <taxon>Bacteria</taxon>
        <taxon>Pseudomonadati</taxon>
        <taxon>Pseudomonadota</taxon>
        <taxon>Alphaproteobacteria</taxon>
        <taxon>Rhodobacterales</taxon>
        <taxon>Paracoccaceae</taxon>
        <taxon>Thioclava</taxon>
    </lineage>
</organism>
<keyword evidence="4" id="KW-1185">Reference proteome</keyword>
<feature type="domain" description="Methyltransferase FkbM" evidence="2">
    <location>
        <begin position="275"/>
        <end position="409"/>
    </location>
</feature>
<dbReference type="CDD" id="cd00761">
    <property type="entry name" value="Glyco_tranf_GTA_type"/>
    <property type="match status" value="1"/>
</dbReference>
<keyword evidence="3" id="KW-0489">Methyltransferase</keyword>
<sequence>MDCAIITPIGPGHRDLFEESCAPSVETAIAFSKGSFDRIHHYAMDDTQGLHGRSARRNAAIRQAQEAGVEWIFFLDADDVMTPNAFEAFGRRLTEEPKLDALWGLICEFDAAGEPQLRDSQPAEISTYAEFLATPPFFAIQIGGFVRTSLVSRFGFDEQMDTGEDYKLYLQLWQTGTCAKRPEIFFVNRRDRHSSGPRSATGADWSRQVERMWAEAVERNPVWARLEHQGVPAKMQITNPLDIIQNTHLQGRFFEDSSLEKLRGLIGVEAPHIVEVGANIGNHVVWYAQHLNPARIYPVEPNPEALAILEGNIAANGIEALIDRRGMGYGAGREAGSFRAETTQENNLGATTLIADDAGDLKVVPLDALMADARADFLKIDAEGMELDVLAGAEALIARDRPLIWVETRRDNLLAFAQEWCRGHDYVLIDSVFYVHSIDYFAIPRERA</sequence>
<dbReference type="STRING" id="1317124.DW2_06883"/>
<dbReference type="GO" id="GO:0008168">
    <property type="term" value="F:methyltransferase activity"/>
    <property type="evidence" value="ECO:0007669"/>
    <property type="project" value="UniProtKB-KW"/>
</dbReference>
<dbReference type="eggNOG" id="COG1215">
    <property type="taxonomic scope" value="Bacteria"/>
</dbReference>
<dbReference type="InterPro" id="IPR052514">
    <property type="entry name" value="SAM-dependent_MTase"/>
</dbReference>
<dbReference type="Gene3D" id="3.90.550.10">
    <property type="entry name" value="Spore Coat Polysaccharide Biosynthesis Protein SpsA, Chain A"/>
    <property type="match status" value="1"/>
</dbReference>
<dbReference type="Proteomes" id="UP000028607">
    <property type="component" value="Unassembled WGS sequence"/>
</dbReference>
<dbReference type="EMBL" id="AQRC01000004">
    <property type="protein sequence ID" value="KFE35667.1"/>
    <property type="molecule type" value="Genomic_DNA"/>
</dbReference>
<name>A0A085TY70_9RHOB</name>
<dbReference type="Pfam" id="PF05050">
    <property type="entry name" value="Methyltransf_21"/>
    <property type="match status" value="1"/>
</dbReference>
<dbReference type="GO" id="GO:0032259">
    <property type="term" value="P:methylation"/>
    <property type="evidence" value="ECO:0007669"/>
    <property type="project" value="UniProtKB-KW"/>
</dbReference>
<feature type="domain" description="Glycosyltransferase 2-like" evidence="1">
    <location>
        <begin position="49"/>
        <end position="106"/>
    </location>
</feature>
<dbReference type="SUPFAM" id="SSF53335">
    <property type="entry name" value="S-adenosyl-L-methionine-dependent methyltransferases"/>
    <property type="match status" value="1"/>
</dbReference>
<accession>A0A085TY70</accession>
<reference evidence="4" key="1">
    <citation type="submission" date="2013-04" db="EMBL/GenBank/DDBJ databases">
        <title>Thioclava sp. 13D2W-2 Genome Sequencing.</title>
        <authorList>
            <person name="Lai Q."/>
            <person name="Li G."/>
            <person name="Shao Z."/>
        </authorList>
    </citation>
    <scope>NUCLEOTIDE SEQUENCE [LARGE SCALE GENOMIC DNA]</scope>
    <source>
        <strain evidence="4">13D2W-2</strain>
    </source>
</reference>
<dbReference type="RefSeq" id="WP_051855564.1">
    <property type="nucleotide sequence ID" value="NZ_AQRC01000004.1"/>
</dbReference>
<dbReference type="InterPro" id="IPR029044">
    <property type="entry name" value="Nucleotide-diphossugar_trans"/>
</dbReference>
<dbReference type="NCBIfam" id="TIGR01444">
    <property type="entry name" value="fkbM_fam"/>
    <property type="match status" value="1"/>
</dbReference>
<evidence type="ECO:0000259" key="2">
    <source>
        <dbReference type="Pfam" id="PF05050"/>
    </source>
</evidence>
<dbReference type="InterPro" id="IPR029063">
    <property type="entry name" value="SAM-dependent_MTases_sf"/>
</dbReference>
<dbReference type="InterPro" id="IPR006342">
    <property type="entry name" value="FkbM_mtfrase"/>
</dbReference>
<dbReference type="SUPFAM" id="SSF53448">
    <property type="entry name" value="Nucleotide-diphospho-sugar transferases"/>
    <property type="match status" value="1"/>
</dbReference>
<dbReference type="OrthoDB" id="5679686at2"/>
<dbReference type="PATRIC" id="fig|1317124.6.peg.1395"/>
<dbReference type="eggNOG" id="COG2520">
    <property type="taxonomic scope" value="Bacteria"/>
</dbReference>
<dbReference type="Pfam" id="PF00535">
    <property type="entry name" value="Glycos_transf_2"/>
    <property type="match status" value="1"/>
</dbReference>
<gene>
    <name evidence="3" type="ORF">DW2_06883</name>
</gene>
<evidence type="ECO:0000259" key="1">
    <source>
        <dbReference type="Pfam" id="PF00535"/>
    </source>
</evidence>
<dbReference type="PANTHER" id="PTHR34203:SF15">
    <property type="entry name" value="SLL1173 PROTEIN"/>
    <property type="match status" value="1"/>
</dbReference>
<comment type="caution">
    <text evidence="3">The sequence shown here is derived from an EMBL/GenBank/DDBJ whole genome shotgun (WGS) entry which is preliminary data.</text>
</comment>
<dbReference type="AlphaFoldDB" id="A0A085TY70"/>
<evidence type="ECO:0000313" key="4">
    <source>
        <dbReference type="Proteomes" id="UP000028607"/>
    </source>
</evidence>
<protein>
    <submittedName>
        <fullName evidence="3">Methyltransferase type 11</fullName>
    </submittedName>
</protein>
<reference evidence="3 4" key="2">
    <citation type="journal article" date="2015" name="Antonie Van Leeuwenhoek">
        <title>Thioclava indica sp. nov., isolated from surface seawater of the Indian Ocean.</title>
        <authorList>
            <person name="Liu Y."/>
            <person name="Lai Q."/>
            <person name="Du J."/>
            <person name="Xu H."/>
            <person name="Jiang L."/>
            <person name="Shao Z."/>
        </authorList>
    </citation>
    <scope>NUCLEOTIDE SEQUENCE [LARGE SCALE GENOMIC DNA]</scope>
    <source>
        <strain evidence="3 4">13D2W-2</strain>
    </source>
</reference>